<feature type="region of interest" description="Disordered" evidence="1">
    <location>
        <begin position="300"/>
        <end position="363"/>
    </location>
</feature>
<evidence type="ECO:0000313" key="4">
    <source>
        <dbReference type="Proteomes" id="UP000321577"/>
    </source>
</evidence>
<keyword evidence="4" id="KW-1185">Reference proteome</keyword>
<comment type="caution">
    <text evidence="3">The sequence shown here is derived from an EMBL/GenBank/DDBJ whole genome shotgun (WGS) entry which is preliminary data.</text>
</comment>
<feature type="signal peptide" evidence="2">
    <location>
        <begin position="1"/>
        <end position="18"/>
    </location>
</feature>
<dbReference type="InterPro" id="IPR015915">
    <property type="entry name" value="Kelch-typ_b-propeller"/>
</dbReference>
<keyword evidence="2" id="KW-0732">Signal</keyword>
<dbReference type="SMART" id="SM00612">
    <property type="entry name" value="Kelch"/>
    <property type="match status" value="2"/>
</dbReference>
<dbReference type="PANTHER" id="PTHR45632">
    <property type="entry name" value="LD33804P"/>
    <property type="match status" value="1"/>
</dbReference>
<evidence type="ECO:0000256" key="1">
    <source>
        <dbReference type="SAM" id="MobiDB-lite"/>
    </source>
</evidence>
<gene>
    <name evidence="3" type="ORF">BGE01nite_11260</name>
</gene>
<dbReference type="InterPro" id="IPR006652">
    <property type="entry name" value="Kelch_1"/>
</dbReference>
<evidence type="ECO:0000256" key="2">
    <source>
        <dbReference type="SAM" id="SignalP"/>
    </source>
</evidence>
<dbReference type="Proteomes" id="UP000321577">
    <property type="component" value="Unassembled WGS sequence"/>
</dbReference>
<protein>
    <recommendedName>
        <fullName evidence="5">N-acetylneuraminate epimerase</fullName>
    </recommendedName>
</protein>
<dbReference type="EMBL" id="BKAG01000005">
    <property type="protein sequence ID" value="GEP41835.1"/>
    <property type="molecule type" value="Genomic_DNA"/>
</dbReference>
<feature type="compositionally biased region" description="Low complexity" evidence="1">
    <location>
        <begin position="331"/>
        <end position="346"/>
    </location>
</feature>
<sequence length="363" mass="38570">MKRLIALLLGSLTVIALADAPPDLPLPVASFGAAATESGSVYIYGGHSGVRHKYNRDEVHGDFYHWQSGLKEWEALAKDEPAQGASLLATDKGVIRVGGMAAKNAKGEKQDLWSSETAARYDAADKTWHPLPKLPERRSSHDSIVIGDTLYVIGGWALLGGSDTKWHKTYLTLDLSKTDANWESHEQPFERRALAVYGLGNKLYAIGGMDSDESITNVVSVLDTTTGKWSDGPELPKAKLGGFGFAAVAHEGRLFGSGAAGTLVELRKDVWVPIVKLQQPRYFHRLVSGGAGKLIALGGENREGKKSTPEVIDLPAVDSKPLPEEPASKEAAAGGHPHSKGGSPHAKGGNPHAKPEAAAATKS</sequence>
<feature type="chain" id="PRO_5022016636" description="N-acetylneuraminate epimerase" evidence="2">
    <location>
        <begin position="19"/>
        <end position="363"/>
    </location>
</feature>
<dbReference type="Gene3D" id="2.120.10.80">
    <property type="entry name" value="Kelch-type beta propeller"/>
    <property type="match status" value="2"/>
</dbReference>
<dbReference type="Pfam" id="PF01344">
    <property type="entry name" value="Kelch_1"/>
    <property type="match status" value="1"/>
</dbReference>
<dbReference type="AlphaFoldDB" id="A0A512M524"/>
<dbReference type="SUPFAM" id="SSF117281">
    <property type="entry name" value="Kelch motif"/>
    <property type="match status" value="1"/>
</dbReference>
<proteinExistence type="predicted"/>
<name>A0A512M524_9BACT</name>
<organism evidence="3 4">
    <name type="scientific">Brevifollis gellanilyticus</name>
    <dbReference type="NCBI Taxonomy" id="748831"/>
    <lineage>
        <taxon>Bacteria</taxon>
        <taxon>Pseudomonadati</taxon>
        <taxon>Verrucomicrobiota</taxon>
        <taxon>Verrucomicrobiia</taxon>
        <taxon>Verrucomicrobiales</taxon>
        <taxon>Verrucomicrobiaceae</taxon>
    </lineage>
</organism>
<reference evidence="3 4" key="1">
    <citation type="submission" date="2019-07" db="EMBL/GenBank/DDBJ databases">
        <title>Whole genome shotgun sequence of Brevifollis gellanilyticus NBRC 108608.</title>
        <authorList>
            <person name="Hosoyama A."/>
            <person name="Uohara A."/>
            <person name="Ohji S."/>
            <person name="Ichikawa N."/>
        </authorList>
    </citation>
    <scope>NUCLEOTIDE SEQUENCE [LARGE SCALE GENOMIC DNA]</scope>
    <source>
        <strain evidence="3 4">NBRC 108608</strain>
    </source>
</reference>
<accession>A0A512M524</accession>
<evidence type="ECO:0000313" key="3">
    <source>
        <dbReference type="EMBL" id="GEP41835.1"/>
    </source>
</evidence>
<evidence type="ECO:0008006" key="5">
    <source>
        <dbReference type="Google" id="ProtNLM"/>
    </source>
</evidence>
<dbReference type="RefSeq" id="WP_170266615.1">
    <property type="nucleotide sequence ID" value="NZ_BKAG01000005.1"/>
</dbReference>